<dbReference type="InterPro" id="IPR004564">
    <property type="entry name" value="OM_lipoprot_carrier_LolA-like"/>
</dbReference>
<name>G2DZ64_9GAMM</name>
<proteinExistence type="inferred from homology"/>
<evidence type="ECO:0000256" key="1">
    <source>
        <dbReference type="ARBA" id="ARBA00004418"/>
    </source>
</evidence>
<evidence type="ECO:0000256" key="2">
    <source>
        <dbReference type="ARBA" id="ARBA00007615"/>
    </source>
</evidence>
<evidence type="ECO:0000256" key="3">
    <source>
        <dbReference type="ARBA" id="ARBA00011245"/>
    </source>
</evidence>
<evidence type="ECO:0000256" key="4">
    <source>
        <dbReference type="ARBA" id="ARBA00014035"/>
    </source>
</evidence>
<dbReference type="AlphaFoldDB" id="G2DZ64"/>
<dbReference type="CDD" id="cd16325">
    <property type="entry name" value="LolA"/>
    <property type="match status" value="1"/>
</dbReference>
<keyword evidence="9 10" id="KW-0143">Chaperone</keyword>
<comment type="similarity">
    <text evidence="2 10">Belongs to the LolA family.</text>
</comment>
<evidence type="ECO:0000256" key="7">
    <source>
        <dbReference type="ARBA" id="ARBA00022764"/>
    </source>
</evidence>
<comment type="subunit">
    <text evidence="3 10">Monomer.</text>
</comment>
<keyword evidence="5 10" id="KW-0813">Transport</keyword>
<dbReference type="PANTHER" id="PTHR35869:SF1">
    <property type="entry name" value="OUTER-MEMBRANE LIPOPROTEIN CARRIER PROTEIN"/>
    <property type="match status" value="1"/>
</dbReference>
<evidence type="ECO:0000313" key="12">
    <source>
        <dbReference type="Proteomes" id="UP000004200"/>
    </source>
</evidence>
<dbReference type="eggNOG" id="COG2834">
    <property type="taxonomic scope" value="Bacteria"/>
</dbReference>
<evidence type="ECO:0000256" key="6">
    <source>
        <dbReference type="ARBA" id="ARBA00022729"/>
    </source>
</evidence>
<dbReference type="Gene3D" id="2.50.20.10">
    <property type="entry name" value="Lipoprotein localisation LolA/LolB/LppX"/>
    <property type="match status" value="1"/>
</dbReference>
<dbReference type="GO" id="GO:0042597">
    <property type="term" value="C:periplasmic space"/>
    <property type="evidence" value="ECO:0007669"/>
    <property type="project" value="UniProtKB-SubCell"/>
</dbReference>
<reference evidence="11 12" key="1">
    <citation type="submission" date="2011-06" db="EMBL/GenBank/DDBJ databases">
        <title>The draft genome of Thiorhodococcus drewsii AZ1.</title>
        <authorList>
            <consortium name="US DOE Joint Genome Institute (JGI-PGF)"/>
            <person name="Lucas S."/>
            <person name="Han J."/>
            <person name="Lapidus A."/>
            <person name="Cheng J.-F."/>
            <person name="Goodwin L."/>
            <person name="Pitluck S."/>
            <person name="Peters L."/>
            <person name="Land M.L."/>
            <person name="Hauser L."/>
            <person name="Vogl K."/>
            <person name="Liu Z."/>
            <person name="Imhoff J."/>
            <person name="Thiel V."/>
            <person name="Frigaard N.-U."/>
            <person name="Bryant D.A."/>
            <person name="Woyke T.J."/>
        </authorList>
    </citation>
    <scope>NUCLEOTIDE SEQUENCE [LARGE SCALE GENOMIC DNA]</scope>
    <source>
        <strain evidence="11 12">AZ1</strain>
    </source>
</reference>
<organism evidence="11 12">
    <name type="scientific">Thiorhodococcus drewsii AZ1</name>
    <dbReference type="NCBI Taxonomy" id="765913"/>
    <lineage>
        <taxon>Bacteria</taxon>
        <taxon>Pseudomonadati</taxon>
        <taxon>Pseudomonadota</taxon>
        <taxon>Gammaproteobacteria</taxon>
        <taxon>Chromatiales</taxon>
        <taxon>Chromatiaceae</taxon>
        <taxon>Thiorhodococcus</taxon>
    </lineage>
</organism>
<dbReference type="Proteomes" id="UP000004200">
    <property type="component" value="Unassembled WGS sequence"/>
</dbReference>
<dbReference type="OrthoDB" id="9787361at2"/>
<keyword evidence="12" id="KW-1185">Reference proteome</keyword>
<dbReference type="Pfam" id="PF03548">
    <property type="entry name" value="LolA"/>
    <property type="match status" value="1"/>
</dbReference>
<sequence precursor="true">MLRASLFVRPLSLISVVFIVLVWSLGASAADATKRIDDYLAGLNSLKASFQQYTFNADHTQMMEGHGTLYLQRPGRFRWEYDAPNKQVIIADGKRVYLHDLDLKQVSHQNQKDALRGTPALILANEEPIQTYFEAKSIPSTDGRDWVQLIPKQKDTDVVKIEVGFSGKTLDSLIMQDSFGQETRLNFSNAQRNIPLKPDLFKIDPRAVDDFLQVD</sequence>
<dbReference type="InterPro" id="IPR018323">
    <property type="entry name" value="OM_lipoprot_carrier_LolA_Pbac"/>
</dbReference>
<keyword evidence="8 10" id="KW-0653">Protein transport</keyword>
<dbReference type="RefSeq" id="WP_007039982.1">
    <property type="nucleotide sequence ID" value="NZ_AFWT01000007.1"/>
</dbReference>
<keyword evidence="7 10" id="KW-0574">Periplasm</keyword>
<comment type="caution">
    <text evidence="11">The sequence shown here is derived from an EMBL/GenBank/DDBJ whole genome shotgun (WGS) entry which is preliminary data.</text>
</comment>
<protein>
    <recommendedName>
        <fullName evidence="4 10">Outer-membrane lipoprotein carrier protein</fullName>
    </recommendedName>
</protein>
<dbReference type="GO" id="GO:0044874">
    <property type="term" value="P:lipoprotein localization to outer membrane"/>
    <property type="evidence" value="ECO:0007669"/>
    <property type="project" value="UniProtKB-UniRule"/>
</dbReference>
<feature type="signal peptide" evidence="10">
    <location>
        <begin position="1"/>
        <end position="29"/>
    </location>
</feature>
<dbReference type="HAMAP" id="MF_00240">
    <property type="entry name" value="LolA"/>
    <property type="match status" value="1"/>
</dbReference>
<evidence type="ECO:0000256" key="9">
    <source>
        <dbReference type="ARBA" id="ARBA00023186"/>
    </source>
</evidence>
<dbReference type="GO" id="GO:0042953">
    <property type="term" value="P:lipoprotein transport"/>
    <property type="evidence" value="ECO:0007669"/>
    <property type="project" value="InterPro"/>
</dbReference>
<keyword evidence="11" id="KW-0449">Lipoprotein</keyword>
<accession>G2DZ64</accession>
<dbReference type="NCBIfam" id="TIGR00547">
    <property type="entry name" value="lolA"/>
    <property type="match status" value="1"/>
</dbReference>
<comment type="subcellular location">
    <subcellularLocation>
        <location evidence="1 10">Periplasm</location>
    </subcellularLocation>
</comment>
<dbReference type="PATRIC" id="fig|765913.3.peg.1295"/>
<dbReference type="SUPFAM" id="SSF89392">
    <property type="entry name" value="Prokaryotic lipoproteins and lipoprotein localization factors"/>
    <property type="match status" value="1"/>
</dbReference>
<dbReference type="InterPro" id="IPR029046">
    <property type="entry name" value="LolA/LolB/LppX"/>
</dbReference>
<comment type="function">
    <text evidence="10">Participates in the translocation of lipoproteins from the inner membrane to the outer membrane. Only forms a complex with a lipoprotein if the residue after the N-terminal Cys is not an aspartate (The Asp acts as a targeting signal to indicate that the lipoprotein should stay in the inner membrane).</text>
</comment>
<feature type="chain" id="PRO_5009012663" description="Outer-membrane lipoprotein carrier protein" evidence="10">
    <location>
        <begin position="30"/>
        <end position="215"/>
    </location>
</feature>
<evidence type="ECO:0000256" key="8">
    <source>
        <dbReference type="ARBA" id="ARBA00022927"/>
    </source>
</evidence>
<gene>
    <name evidence="10" type="primary">lolA</name>
    <name evidence="11" type="ORF">ThidrDRAFT_1268</name>
</gene>
<evidence type="ECO:0000313" key="11">
    <source>
        <dbReference type="EMBL" id="EGV32418.1"/>
    </source>
</evidence>
<evidence type="ECO:0000256" key="5">
    <source>
        <dbReference type="ARBA" id="ARBA00022448"/>
    </source>
</evidence>
<dbReference type="EMBL" id="AFWT01000007">
    <property type="protein sequence ID" value="EGV32418.1"/>
    <property type="molecule type" value="Genomic_DNA"/>
</dbReference>
<dbReference type="STRING" id="765913.ThidrDRAFT_1268"/>
<dbReference type="PANTHER" id="PTHR35869">
    <property type="entry name" value="OUTER-MEMBRANE LIPOPROTEIN CARRIER PROTEIN"/>
    <property type="match status" value="1"/>
</dbReference>
<keyword evidence="6 10" id="KW-0732">Signal</keyword>
<evidence type="ECO:0000256" key="10">
    <source>
        <dbReference type="HAMAP-Rule" id="MF_00240"/>
    </source>
</evidence>